<name>A0A5B9PAJ1_9BACT</name>
<evidence type="ECO:0000256" key="2">
    <source>
        <dbReference type="ARBA" id="ARBA00004162"/>
    </source>
</evidence>
<keyword evidence="11" id="KW-0966">Cell projection</keyword>
<dbReference type="STRING" id="980251.GCA_001642875_02788"/>
<keyword evidence="11" id="KW-0969">Cilium</keyword>
<evidence type="ECO:0000256" key="8">
    <source>
        <dbReference type="ARBA" id="ARBA00022989"/>
    </source>
</evidence>
<evidence type="ECO:0000256" key="3">
    <source>
        <dbReference type="ARBA" id="ARBA00008281"/>
    </source>
</evidence>
<keyword evidence="7 10" id="KW-0283">Flagellar rotation</keyword>
<accession>A0A5B9PAJ1</accession>
<evidence type="ECO:0000256" key="10">
    <source>
        <dbReference type="RuleBase" id="RU364125"/>
    </source>
</evidence>
<gene>
    <name evidence="11" type="ORF">MFFC18_32860</name>
</gene>
<dbReference type="GO" id="GO:0071978">
    <property type="term" value="P:bacterial-type flagellum-dependent swarming motility"/>
    <property type="evidence" value="ECO:0007669"/>
    <property type="project" value="TreeGrafter"/>
</dbReference>
<keyword evidence="11" id="KW-0282">Flagellum</keyword>
<evidence type="ECO:0000313" key="11">
    <source>
        <dbReference type="EMBL" id="QEG23388.1"/>
    </source>
</evidence>
<evidence type="ECO:0000256" key="1">
    <source>
        <dbReference type="ARBA" id="ARBA00002254"/>
    </source>
</evidence>
<evidence type="ECO:0000256" key="7">
    <source>
        <dbReference type="ARBA" id="ARBA00022779"/>
    </source>
</evidence>
<keyword evidence="12" id="KW-1185">Reference proteome</keyword>
<sequence length="175" mass="19598">MAEENETQDTPPKKSGFLGKLIVWGIIFVIGAGAGFAVPMLTGPGEVPDKGVNPGVVGVKLMDFPEPVEEKAFIDFDEVVANLNDPRASRYVNCTLTLQVSKSQEDALTKLVEEKNVLLKNWLIAHLRDKTLEEVRGKYGHNLLRREIHGKFNEMLFTDGIERIEDILFSDFKIQ</sequence>
<dbReference type="PANTHER" id="PTHR35091">
    <property type="entry name" value="FLAGELLAR PROTEIN FLIL"/>
    <property type="match status" value="1"/>
</dbReference>
<keyword evidence="6 10" id="KW-0812">Transmembrane</keyword>
<dbReference type="AlphaFoldDB" id="A0A5B9PAJ1"/>
<keyword evidence="4 10" id="KW-1003">Cell membrane</keyword>
<dbReference type="KEGG" id="mff:MFFC18_32860"/>
<evidence type="ECO:0000256" key="9">
    <source>
        <dbReference type="ARBA" id="ARBA00023136"/>
    </source>
</evidence>
<evidence type="ECO:0000313" key="12">
    <source>
        <dbReference type="Proteomes" id="UP000322214"/>
    </source>
</evidence>
<comment type="similarity">
    <text evidence="3 10">Belongs to the FliL family.</text>
</comment>
<dbReference type="PANTHER" id="PTHR35091:SF2">
    <property type="entry name" value="FLAGELLAR PROTEIN FLIL"/>
    <property type="match status" value="1"/>
</dbReference>
<dbReference type="RefSeq" id="WP_075082120.1">
    <property type="nucleotide sequence ID" value="NZ_CP042912.1"/>
</dbReference>
<comment type="function">
    <text evidence="1 10">Controls the rotational direction of flagella during chemotaxis.</text>
</comment>
<dbReference type="GO" id="GO:0009425">
    <property type="term" value="C:bacterial-type flagellum basal body"/>
    <property type="evidence" value="ECO:0007669"/>
    <property type="project" value="InterPro"/>
</dbReference>
<protein>
    <recommendedName>
        <fullName evidence="10">Flagellar protein FliL</fullName>
    </recommendedName>
</protein>
<dbReference type="InterPro" id="IPR005503">
    <property type="entry name" value="FliL"/>
</dbReference>
<reference evidence="11 12" key="1">
    <citation type="submission" date="2019-08" db="EMBL/GenBank/DDBJ databases">
        <title>Deep-cultivation of Planctomycetes and their phenomic and genomic characterization uncovers novel biology.</title>
        <authorList>
            <person name="Wiegand S."/>
            <person name="Jogler M."/>
            <person name="Boedeker C."/>
            <person name="Pinto D."/>
            <person name="Vollmers J."/>
            <person name="Rivas-Marin E."/>
            <person name="Kohn T."/>
            <person name="Peeters S.H."/>
            <person name="Heuer A."/>
            <person name="Rast P."/>
            <person name="Oberbeckmann S."/>
            <person name="Bunk B."/>
            <person name="Jeske O."/>
            <person name="Meyerdierks A."/>
            <person name="Storesund J.E."/>
            <person name="Kallscheuer N."/>
            <person name="Luecker S."/>
            <person name="Lage O.M."/>
            <person name="Pohl T."/>
            <person name="Merkel B.J."/>
            <person name="Hornburger P."/>
            <person name="Mueller R.-W."/>
            <person name="Bruemmer F."/>
            <person name="Labrenz M."/>
            <person name="Spormann A.M."/>
            <person name="Op den Camp H."/>
            <person name="Overmann J."/>
            <person name="Amann R."/>
            <person name="Jetten M.S.M."/>
            <person name="Mascher T."/>
            <person name="Medema M.H."/>
            <person name="Devos D.P."/>
            <person name="Kaster A.-K."/>
            <person name="Ovreas L."/>
            <person name="Rohde M."/>
            <person name="Galperin M.Y."/>
            <person name="Jogler C."/>
        </authorList>
    </citation>
    <scope>NUCLEOTIDE SEQUENCE [LARGE SCALE GENOMIC DNA]</scope>
    <source>
        <strain evidence="11 12">FC18</strain>
    </source>
</reference>
<dbReference type="EMBL" id="CP042912">
    <property type="protein sequence ID" value="QEG23388.1"/>
    <property type="molecule type" value="Genomic_DNA"/>
</dbReference>
<dbReference type="GO" id="GO:0005886">
    <property type="term" value="C:plasma membrane"/>
    <property type="evidence" value="ECO:0007669"/>
    <property type="project" value="UniProtKB-SubCell"/>
</dbReference>
<evidence type="ECO:0000256" key="6">
    <source>
        <dbReference type="ARBA" id="ARBA00022692"/>
    </source>
</evidence>
<dbReference type="OrthoDB" id="215695at2"/>
<keyword evidence="5 10" id="KW-0145">Chemotaxis</keyword>
<evidence type="ECO:0000256" key="5">
    <source>
        <dbReference type="ARBA" id="ARBA00022500"/>
    </source>
</evidence>
<keyword evidence="8 10" id="KW-1133">Transmembrane helix</keyword>
<dbReference type="Proteomes" id="UP000322214">
    <property type="component" value="Chromosome"/>
</dbReference>
<comment type="subcellular location">
    <subcellularLocation>
        <location evidence="2">Cell membrane</location>
        <topology evidence="2">Single-pass membrane protein</topology>
    </subcellularLocation>
</comment>
<feature type="transmembrane region" description="Helical" evidence="10">
    <location>
        <begin position="21"/>
        <end position="41"/>
    </location>
</feature>
<dbReference type="GO" id="GO:0006935">
    <property type="term" value="P:chemotaxis"/>
    <property type="evidence" value="ECO:0007669"/>
    <property type="project" value="UniProtKB-KW"/>
</dbReference>
<dbReference type="Pfam" id="PF03748">
    <property type="entry name" value="FliL"/>
    <property type="match status" value="1"/>
</dbReference>
<organism evidence="11 12">
    <name type="scientific">Mariniblastus fucicola</name>
    <dbReference type="NCBI Taxonomy" id="980251"/>
    <lineage>
        <taxon>Bacteria</taxon>
        <taxon>Pseudomonadati</taxon>
        <taxon>Planctomycetota</taxon>
        <taxon>Planctomycetia</taxon>
        <taxon>Pirellulales</taxon>
        <taxon>Pirellulaceae</taxon>
        <taxon>Mariniblastus</taxon>
    </lineage>
</organism>
<evidence type="ECO:0000256" key="4">
    <source>
        <dbReference type="ARBA" id="ARBA00022475"/>
    </source>
</evidence>
<proteinExistence type="inferred from homology"/>
<keyword evidence="9 10" id="KW-0472">Membrane</keyword>